<dbReference type="Proteomes" id="UP001589818">
    <property type="component" value="Unassembled WGS sequence"/>
</dbReference>
<dbReference type="InterPro" id="IPR036890">
    <property type="entry name" value="HATPase_C_sf"/>
</dbReference>
<accession>A0ABV6J9X9</accession>
<dbReference type="SMART" id="SM00304">
    <property type="entry name" value="HAMP"/>
    <property type="match status" value="1"/>
</dbReference>
<dbReference type="Pfam" id="PF00672">
    <property type="entry name" value="HAMP"/>
    <property type="match status" value="1"/>
</dbReference>
<dbReference type="PROSITE" id="PS50885">
    <property type="entry name" value="HAMP"/>
    <property type="match status" value="1"/>
</dbReference>
<sequence>MPSGAGTGACTSNFFSMTVYSRSGEEGRTIVRSIIDKYIQNRFFNKLLLLYSAIIIVTVGILIYIIVTNITGLLREQAITYNEQVLQLVGDHFHNQNKRLKKMMTDLYIKNGFDKTDTIYDAFEALSAGGTAPNSPPSTMSDQRERAAYINRYMLDTALPNDPDILEMVMTNRAFDYEISTTRYTSGIKLGNYFEDIRQFLRNKDSSRINSRKTYFLPAFTASNNGNSVNLYGIYDYIRTPDNPADYSGYMILTYDTDSFQRAYEPYRKYFIGTLLVMTPEGDVIYDSSGRYYKEPFPYWDQVQNPSSSVVIDSKRSIVNVNKDDQYGFITVGIIPINELNKGVTFINRMVLLAAFGCILIIIVLTVLSTNRFSNRLKDVLHMIKDIQKGNLSAKTVKGPNDEVGLIAQNLNLMSQRLDEYIKREFVLELRRKDSELKQKTAELYALQSQINPHFLYNTLEAIRMKALSSRDTETGRMIKILAKLFRSSIKDEMIVTVQEEMNYCQSLLELYYIRFQGRLDVVFDVDGDILEFAVFRHMLQPIIENSIAHGIDLSKENNVITIQGRKVGGFIVIAVSDNGQGIDPQRLAAITGQLKQPRTYGSGHIGLQNVESRIKLIFGDNCGIGIRSEKGKGTEVIVTILAKSKEELRDDVQGSDRG</sequence>
<dbReference type="SUPFAM" id="SSF55874">
    <property type="entry name" value="ATPase domain of HSP90 chaperone/DNA topoisomerase II/histidine kinase"/>
    <property type="match status" value="1"/>
</dbReference>
<dbReference type="InterPro" id="IPR003594">
    <property type="entry name" value="HATPase_dom"/>
</dbReference>
<dbReference type="InterPro" id="IPR050640">
    <property type="entry name" value="Bact_2-comp_sensor_kinase"/>
</dbReference>
<dbReference type="Gene3D" id="6.10.340.10">
    <property type="match status" value="1"/>
</dbReference>
<keyword evidence="10" id="KW-1185">Reference proteome</keyword>
<evidence type="ECO:0000256" key="7">
    <source>
        <dbReference type="SAM" id="Phobius"/>
    </source>
</evidence>
<reference evidence="9 10" key="1">
    <citation type="submission" date="2024-09" db="EMBL/GenBank/DDBJ databases">
        <authorList>
            <person name="Sun Q."/>
            <person name="Mori K."/>
        </authorList>
    </citation>
    <scope>NUCLEOTIDE SEQUENCE [LARGE SCALE GENOMIC DNA]</scope>
    <source>
        <strain evidence="9 10">CCM 4839</strain>
    </source>
</reference>
<dbReference type="Pfam" id="PF06580">
    <property type="entry name" value="His_kinase"/>
    <property type="match status" value="1"/>
</dbReference>
<dbReference type="EC" id="2.7.13.3" evidence="9"/>
<keyword evidence="4 9" id="KW-0808">Transferase</keyword>
<dbReference type="InterPro" id="IPR010559">
    <property type="entry name" value="Sig_transdc_His_kin_internal"/>
</dbReference>
<organism evidence="9 10">
    <name type="scientific">Paenibacillus mendelii</name>
    <dbReference type="NCBI Taxonomy" id="206163"/>
    <lineage>
        <taxon>Bacteria</taxon>
        <taxon>Bacillati</taxon>
        <taxon>Bacillota</taxon>
        <taxon>Bacilli</taxon>
        <taxon>Bacillales</taxon>
        <taxon>Paenibacillaceae</taxon>
        <taxon>Paenibacillus</taxon>
    </lineage>
</organism>
<protein>
    <submittedName>
        <fullName evidence="9">Sensor histidine kinase</fullName>
        <ecNumber evidence="9">2.7.13.3</ecNumber>
    </submittedName>
</protein>
<keyword evidence="3" id="KW-0597">Phosphoprotein</keyword>
<comment type="subcellular location">
    <subcellularLocation>
        <location evidence="1">Cell membrane</location>
        <topology evidence="1">Multi-pass membrane protein</topology>
    </subcellularLocation>
</comment>
<dbReference type="InterPro" id="IPR003660">
    <property type="entry name" value="HAMP_dom"/>
</dbReference>
<comment type="caution">
    <text evidence="9">The sequence shown here is derived from an EMBL/GenBank/DDBJ whole genome shotgun (WGS) entry which is preliminary data.</text>
</comment>
<gene>
    <name evidence="9" type="ORF">ACFFJ8_09825</name>
</gene>
<evidence type="ECO:0000256" key="3">
    <source>
        <dbReference type="ARBA" id="ARBA00022553"/>
    </source>
</evidence>
<dbReference type="Pfam" id="PF02518">
    <property type="entry name" value="HATPase_c"/>
    <property type="match status" value="1"/>
</dbReference>
<dbReference type="Gene3D" id="3.30.565.10">
    <property type="entry name" value="Histidine kinase-like ATPase, C-terminal domain"/>
    <property type="match status" value="1"/>
</dbReference>
<dbReference type="EMBL" id="JBHLVF010000011">
    <property type="protein sequence ID" value="MFC0391675.1"/>
    <property type="molecule type" value="Genomic_DNA"/>
</dbReference>
<dbReference type="SUPFAM" id="SSF158472">
    <property type="entry name" value="HAMP domain-like"/>
    <property type="match status" value="1"/>
</dbReference>
<evidence type="ECO:0000256" key="2">
    <source>
        <dbReference type="ARBA" id="ARBA00022475"/>
    </source>
</evidence>
<proteinExistence type="predicted"/>
<dbReference type="GO" id="GO:0004673">
    <property type="term" value="F:protein histidine kinase activity"/>
    <property type="evidence" value="ECO:0007669"/>
    <property type="project" value="UniProtKB-EC"/>
</dbReference>
<keyword evidence="7" id="KW-1133">Transmembrane helix</keyword>
<evidence type="ECO:0000256" key="1">
    <source>
        <dbReference type="ARBA" id="ARBA00004651"/>
    </source>
</evidence>
<dbReference type="PANTHER" id="PTHR34220">
    <property type="entry name" value="SENSOR HISTIDINE KINASE YPDA"/>
    <property type="match status" value="1"/>
</dbReference>
<name>A0ABV6J9X9_9BACL</name>
<dbReference type="RefSeq" id="WP_204819685.1">
    <property type="nucleotide sequence ID" value="NZ_JANHOF010000006.1"/>
</dbReference>
<keyword evidence="2" id="KW-1003">Cell membrane</keyword>
<keyword evidence="7" id="KW-0812">Transmembrane</keyword>
<feature type="transmembrane region" description="Helical" evidence="7">
    <location>
        <begin position="346"/>
        <end position="368"/>
    </location>
</feature>
<evidence type="ECO:0000259" key="8">
    <source>
        <dbReference type="PROSITE" id="PS50885"/>
    </source>
</evidence>
<evidence type="ECO:0000256" key="5">
    <source>
        <dbReference type="ARBA" id="ARBA00022777"/>
    </source>
</evidence>
<keyword evidence="5 9" id="KW-0418">Kinase</keyword>
<evidence type="ECO:0000256" key="4">
    <source>
        <dbReference type="ARBA" id="ARBA00022679"/>
    </source>
</evidence>
<evidence type="ECO:0000256" key="6">
    <source>
        <dbReference type="ARBA" id="ARBA00023136"/>
    </source>
</evidence>
<feature type="domain" description="HAMP" evidence="8">
    <location>
        <begin position="371"/>
        <end position="423"/>
    </location>
</feature>
<dbReference type="CDD" id="cd06225">
    <property type="entry name" value="HAMP"/>
    <property type="match status" value="1"/>
</dbReference>
<dbReference type="PANTHER" id="PTHR34220:SF7">
    <property type="entry name" value="SENSOR HISTIDINE KINASE YPDA"/>
    <property type="match status" value="1"/>
</dbReference>
<keyword evidence="6 7" id="KW-0472">Membrane</keyword>
<feature type="transmembrane region" description="Helical" evidence="7">
    <location>
        <begin position="47"/>
        <end position="67"/>
    </location>
</feature>
<evidence type="ECO:0000313" key="10">
    <source>
        <dbReference type="Proteomes" id="UP001589818"/>
    </source>
</evidence>
<evidence type="ECO:0000313" key="9">
    <source>
        <dbReference type="EMBL" id="MFC0391675.1"/>
    </source>
</evidence>
<dbReference type="SMART" id="SM00387">
    <property type="entry name" value="HATPase_c"/>
    <property type="match status" value="1"/>
</dbReference>